<dbReference type="Gene3D" id="3.30.420.10">
    <property type="entry name" value="Ribonuclease H-like superfamily/Ribonuclease H"/>
    <property type="match status" value="1"/>
</dbReference>
<dbReference type="GO" id="GO:0003676">
    <property type="term" value="F:nucleic acid binding"/>
    <property type="evidence" value="ECO:0007669"/>
    <property type="project" value="InterPro"/>
</dbReference>
<dbReference type="InterPro" id="IPR036397">
    <property type="entry name" value="RNaseH_sf"/>
</dbReference>
<name>A0A1S4AB01_TOBAC</name>
<dbReference type="InterPro" id="IPR039537">
    <property type="entry name" value="Retrotran_Ty1/copia-like"/>
</dbReference>
<dbReference type="PANTHER" id="PTHR42648">
    <property type="entry name" value="TRANSPOSASE, PUTATIVE-RELATED"/>
    <property type="match status" value="1"/>
</dbReference>
<dbReference type="STRING" id="4097.A0A1S4AB01"/>
<gene>
    <name evidence="2" type="primary">LOC107795672</name>
</gene>
<dbReference type="KEGG" id="nta:107795672"/>
<dbReference type="SUPFAM" id="SSF53098">
    <property type="entry name" value="Ribonuclease H-like"/>
    <property type="match status" value="1"/>
</dbReference>
<dbReference type="RefSeq" id="XP_016473832.1">
    <property type="nucleotide sequence ID" value="XM_016618346.1"/>
</dbReference>
<organism evidence="2">
    <name type="scientific">Nicotiana tabacum</name>
    <name type="common">Common tobacco</name>
    <dbReference type="NCBI Taxonomy" id="4097"/>
    <lineage>
        <taxon>Eukaryota</taxon>
        <taxon>Viridiplantae</taxon>
        <taxon>Streptophyta</taxon>
        <taxon>Embryophyta</taxon>
        <taxon>Tracheophyta</taxon>
        <taxon>Spermatophyta</taxon>
        <taxon>Magnoliopsida</taxon>
        <taxon>eudicotyledons</taxon>
        <taxon>Gunneridae</taxon>
        <taxon>Pentapetalae</taxon>
        <taxon>asterids</taxon>
        <taxon>lamiids</taxon>
        <taxon>Solanales</taxon>
        <taxon>Solanaceae</taxon>
        <taxon>Nicotianoideae</taxon>
        <taxon>Nicotianeae</taxon>
        <taxon>Nicotiana</taxon>
    </lineage>
</organism>
<dbReference type="InterPro" id="IPR012337">
    <property type="entry name" value="RNaseH-like_sf"/>
</dbReference>
<dbReference type="InterPro" id="IPR057670">
    <property type="entry name" value="SH3_retrovirus"/>
</dbReference>
<feature type="domain" description="Integrase catalytic" evidence="1">
    <location>
        <begin position="32"/>
        <end position="197"/>
    </location>
</feature>
<reference evidence="2" key="1">
    <citation type="submission" date="2025-08" db="UniProtKB">
        <authorList>
            <consortium name="RefSeq"/>
        </authorList>
    </citation>
    <scope>IDENTIFICATION</scope>
</reference>
<dbReference type="Pfam" id="PF25597">
    <property type="entry name" value="SH3_retrovirus"/>
    <property type="match status" value="1"/>
</dbReference>
<proteinExistence type="predicted"/>
<dbReference type="PROSITE" id="PS50994">
    <property type="entry name" value="INTEGRASE"/>
    <property type="match status" value="1"/>
</dbReference>
<protein>
    <recommendedName>
        <fullName evidence="1">Integrase catalytic domain-containing protein</fullName>
    </recommendedName>
</protein>
<evidence type="ECO:0000313" key="2">
    <source>
        <dbReference type="RefSeq" id="XP_016473832.1"/>
    </source>
</evidence>
<evidence type="ECO:0000259" key="1">
    <source>
        <dbReference type="PROSITE" id="PS50994"/>
    </source>
</evidence>
<dbReference type="GO" id="GO:0015074">
    <property type="term" value="P:DNA integration"/>
    <property type="evidence" value="ECO:0007669"/>
    <property type="project" value="InterPro"/>
</dbReference>
<dbReference type="AlphaFoldDB" id="A0A1S4AB01"/>
<dbReference type="OrthoDB" id="1727805at2759"/>
<dbReference type="PaxDb" id="4097-A0A1S4AB01"/>
<sequence>MHLPVFAAHRPETISDEDWNFEHQQIQGLWLFNTLPDSWETLRVSLTNSAPGGKVTMEYAKSGVLNEEVRRKSQGSSSQADILVTEYLGRDRTRSSRNRGRLDDEGYHNALFSGQWKLTKEQGIRHQKISPKTPQLNGLAERKNRTLVERVRCLLSEDKLPNTFWAEALNTVAYVINLSPAVALDGDVRDRVWFAKDVSYDHLRVFGCKACVHVPKDERSKLDVKTKLCIFIGYGQTSFIRFLVFGSSSRSFDPQSNTVCSFYAR</sequence>
<accession>A0A1S4AB01</accession>
<dbReference type="InterPro" id="IPR001584">
    <property type="entry name" value="Integrase_cat-core"/>
</dbReference>
<dbReference type="PANTHER" id="PTHR42648:SF28">
    <property type="entry name" value="TRANSPOSON-ENCODED PROTEIN WITH RIBONUCLEASE H-LIKE AND RETROVIRUS ZINC FINGER-LIKE DOMAINS"/>
    <property type="match status" value="1"/>
</dbReference>